<gene>
    <name evidence="5" type="ORF">PSFLO_00522</name>
</gene>
<keyword evidence="2" id="KW-0539">Nucleus</keyword>
<feature type="compositionally biased region" description="Basic and acidic residues" evidence="3">
    <location>
        <begin position="135"/>
        <end position="154"/>
    </location>
</feature>
<evidence type="ECO:0000256" key="2">
    <source>
        <dbReference type="ARBA" id="ARBA00023242"/>
    </source>
</evidence>
<dbReference type="GO" id="GO:0003677">
    <property type="term" value="F:DNA binding"/>
    <property type="evidence" value="ECO:0007669"/>
    <property type="project" value="InterPro"/>
</dbReference>
<dbReference type="GO" id="GO:0000981">
    <property type="term" value="F:DNA-binding transcription factor activity, RNA polymerase II-specific"/>
    <property type="evidence" value="ECO:0007669"/>
    <property type="project" value="InterPro"/>
</dbReference>
<dbReference type="PROSITE" id="PS50048">
    <property type="entry name" value="ZN2_CY6_FUNGAL_2"/>
    <property type="match status" value="1"/>
</dbReference>
<dbReference type="InterPro" id="IPR050987">
    <property type="entry name" value="AtrR-like"/>
</dbReference>
<dbReference type="EMBL" id="OOIP01000001">
    <property type="protein sequence ID" value="SPO35051.1"/>
    <property type="molecule type" value="Genomic_DNA"/>
</dbReference>
<dbReference type="Pfam" id="PF04082">
    <property type="entry name" value="Fungal_trans"/>
    <property type="match status" value="1"/>
</dbReference>
<dbReference type="GO" id="GO:0008270">
    <property type="term" value="F:zinc ion binding"/>
    <property type="evidence" value="ECO:0007669"/>
    <property type="project" value="InterPro"/>
</dbReference>
<dbReference type="GO" id="GO:0006351">
    <property type="term" value="P:DNA-templated transcription"/>
    <property type="evidence" value="ECO:0007669"/>
    <property type="project" value="InterPro"/>
</dbReference>
<feature type="compositionally biased region" description="Polar residues" evidence="3">
    <location>
        <begin position="836"/>
        <end position="862"/>
    </location>
</feature>
<reference evidence="5 6" key="1">
    <citation type="submission" date="2018-03" db="EMBL/GenBank/DDBJ databases">
        <authorList>
            <person name="Guldener U."/>
        </authorList>
    </citation>
    <scope>NUCLEOTIDE SEQUENCE [LARGE SCALE GENOMIC DNA]</scope>
    <source>
        <strain evidence="5 6">DAOM196992</strain>
    </source>
</reference>
<feature type="region of interest" description="Disordered" evidence="3">
    <location>
        <begin position="1"/>
        <end position="55"/>
    </location>
</feature>
<dbReference type="PROSITE" id="PS00463">
    <property type="entry name" value="ZN2_CY6_FUNGAL_1"/>
    <property type="match status" value="1"/>
</dbReference>
<dbReference type="Pfam" id="PF00172">
    <property type="entry name" value="Zn_clus"/>
    <property type="match status" value="1"/>
</dbReference>
<dbReference type="PANTHER" id="PTHR46910">
    <property type="entry name" value="TRANSCRIPTION FACTOR PDR1"/>
    <property type="match status" value="1"/>
</dbReference>
<dbReference type="SMART" id="SM00066">
    <property type="entry name" value="GAL4"/>
    <property type="match status" value="1"/>
</dbReference>
<dbReference type="InterPro" id="IPR036864">
    <property type="entry name" value="Zn2-C6_fun-type_DNA-bd_sf"/>
</dbReference>
<dbReference type="OrthoDB" id="4456959at2759"/>
<dbReference type="InterPro" id="IPR007219">
    <property type="entry name" value="XnlR_reg_dom"/>
</dbReference>
<dbReference type="SUPFAM" id="SSF57701">
    <property type="entry name" value="Zn2/Cys6 DNA-binding domain"/>
    <property type="match status" value="1"/>
</dbReference>
<feature type="compositionally biased region" description="Polar residues" evidence="3">
    <location>
        <begin position="155"/>
        <end position="164"/>
    </location>
</feature>
<evidence type="ECO:0000313" key="5">
    <source>
        <dbReference type="EMBL" id="SPO35051.1"/>
    </source>
</evidence>
<feature type="region of interest" description="Disordered" evidence="3">
    <location>
        <begin position="1010"/>
        <end position="1029"/>
    </location>
</feature>
<accession>A0A5C3EVE1</accession>
<evidence type="ECO:0000256" key="3">
    <source>
        <dbReference type="SAM" id="MobiDB-lite"/>
    </source>
</evidence>
<keyword evidence="1" id="KW-0479">Metal-binding</keyword>
<dbReference type="Gene3D" id="4.10.240.10">
    <property type="entry name" value="Zn(2)-C6 fungal-type DNA-binding domain"/>
    <property type="match status" value="1"/>
</dbReference>
<protein>
    <submittedName>
        <fullName evidence="5">Related to transcriptional activator acu-15</fullName>
    </submittedName>
</protein>
<organism evidence="5 6">
    <name type="scientific">Pseudozyma flocculosa</name>
    <dbReference type="NCBI Taxonomy" id="84751"/>
    <lineage>
        <taxon>Eukaryota</taxon>
        <taxon>Fungi</taxon>
        <taxon>Dikarya</taxon>
        <taxon>Basidiomycota</taxon>
        <taxon>Ustilaginomycotina</taxon>
        <taxon>Ustilaginomycetes</taxon>
        <taxon>Ustilaginales</taxon>
        <taxon>Ustilaginaceae</taxon>
        <taxon>Pseudozyma</taxon>
    </lineage>
</organism>
<dbReference type="InterPro" id="IPR001138">
    <property type="entry name" value="Zn2Cys6_DnaBD"/>
</dbReference>
<dbReference type="CDD" id="cd00067">
    <property type="entry name" value="GAL4"/>
    <property type="match status" value="1"/>
</dbReference>
<dbReference type="Proteomes" id="UP000323386">
    <property type="component" value="Unassembled WGS sequence"/>
</dbReference>
<feature type="region of interest" description="Disordered" evidence="3">
    <location>
        <begin position="1066"/>
        <end position="1100"/>
    </location>
</feature>
<feature type="compositionally biased region" description="Basic and acidic residues" evidence="3">
    <location>
        <begin position="766"/>
        <end position="785"/>
    </location>
</feature>
<name>A0A5C3EVE1_9BASI</name>
<feature type="domain" description="Zn(2)-C6 fungal-type" evidence="4">
    <location>
        <begin position="56"/>
        <end position="89"/>
    </location>
</feature>
<feature type="region of interest" description="Disordered" evidence="3">
    <location>
        <begin position="836"/>
        <end position="882"/>
    </location>
</feature>
<feature type="region of interest" description="Disordered" evidence="3">
    <location>
        <begin position="758"/>
        <end position="785"/>
    </location>
</feature>
<dbReference type="PANTHER" id="PTHR46910:SF38">
    <property type="entry name" value="ZN(2)-C6 FUNGAL-TYPE DOMAIN-CONTAINING PROTEIN"/>
    <property type="match status" value="1"/>
</dbReference>
<evidence type="ECO:0000259" key="4">
    <source>
        <dbReference type="PROSITE" id="PS50048"/>
    </source>
</evidence>
<keyword evidence="6" id="KW-1185">Reference proteome</keyword>
<proteinExistence type="predicted"/>
<feature type="compositionally biased region" description="Gly residues" evidence="3">
    <location>
        <begin position="970"/>
        <end position="986"/>
    </location>
</feature>
<feature type="region of interest" description="Disordered" evidence="3">
    <location>
        <begin position="969"/>
        <end position="1001"/>
    </location>
</feature>
<feature type="region of interest" description="Disordered" evidence="3">
    <location>
        <begin position="128"/>
        <end position="213"/>
    </location>
</feature>
<sequence>MQRAMAQPGYAADQPGSMTGPLPSKAGSFDMQDPSTANHNEEDGDGGGKRRRVQRACDTCRKKKVRCDGLQPDKGACSNCANCGLECTFVDAARRRAPPRSYVEAIEARLLRMEKLLSQLAPGVDFSEQIGKPVRRPDDKGEGGDALAELEHQDPNSSLLQTSLDLRDSPRSSPQRAPSDCPMYHLMATSHKKARSGDPNASPGDWTDDDEDDDVGFLETAMETVGIADANGRSKGVIQERPHFGKHEEPGSVTTLLRNTARQPSQGPDGPKVHRFMGKASSIHVLPMLDKIFPKHEEKESAPVNQKRAAFWTYPDGFFDDTPSSAGLDEVWPEPDLADALIDIFFERVNRYMPIINEAQFRHEYTSQPELRDDYEWTRVALGIFMVGSLHLQDPRTLYTPDQPFSQGLKIWSFIKTSFCIQSPVKVPVRELQLLMLCTLFQLSCDFPATTSWTLLGVTIRLLQEYGVHRRMTPRMVGLSRLEAETLRRLFWICYSWDREMSSHMGRPVMLNDDDIDTELPLEVDDEYIFAAGNEGPPPTQPPGKPATISAFVCSLRLEEILGRTLRSVYAIPATKSRYGFMGKEWDQRIVAEVDSALNNWLETVPAHLRYSPNLDNDTWLIQSSMLYIRYYHCQILVHRPFIFGDKSRSSFNFPSLAICTNAARSISHVVDNLKARGLDNIAGTQIAARTGTAASILLLVVRGAKISGGRMSTSAMNDLRRSVAVLRHMETQWRACGKFADILDSLINMCQLPVPAEVQPQGQKRQHDEPNGQSDLPRDPLDNRASDAAYAASGFGMANGGQVSGGSNPIATRSSNISAVQLPLSTYQLAFTSMNSSAEPSPAGDQNTPSPDATNSTSYSDPSLRPNAPAVFPRFGGPGQPVGMGLGGDDFVNDPAQMSWSSFLGSSAMGGSRRGSYSLMTPLGLSTVPGGPNAVAPDYFPGGPLDFGGGAEQAAFSGATPSIFDEAGINGGPGGPGGSGAGGEIPGLQRPGFLTQKPPSTFLDDLSVDSSVSRVPPSAAGDGAFSFGGGPDSSSIANYAFEMLQKQDLWGINDEYFALLQQQDLQQQQLQRQQMQQQPQHPQQQHPHPHPQQQHQQQL</sequence>
<feature type="compositionally biased region" description="Low complexity" evidence="3">
    <location>
        <begin position="1010"/>
        <end position="1026"/>
    </location>
</feature>
<dbReference type="SMART" id="SM00906">
    <property type="entry name" value="Fungal_trans"/>
    <property type="match status" value="1"/>
</dbReference>
<dbReference type="AlphaFoldDB" id="A0A5C3EVE1"/>
<evidence type="ECO:0000256" key="1">
    <source>
        <dbReference type="ARBA" id="ARBA00022723"/>
    </source>
</evidence>
<evidence type="ECO:0000313" key="6">
    <source>
        <dbReference type="Proteomes" id="UP000323386"/>
    </source>
</evidence>
<dbReference type="CDD" id="cd12148">
    <property type="entry name" value="fungal_TF_MHR"/>
    <property type="match status" value="1"/>
</dbReference>